<evidence type="ECO:0000256" key="2">
    <source>
        <dbReference type="SAM" id="MobiDB-lite"/>
    </source>
</evidence>
<dbReference type="AlphaFoldDB" id="A0A9N9S8P1"/>
<evidence type="ECO:0000256" key="1">
    <source>
        <dbReference type="SAM" id="Coils"/>
    </source>
</evidence>
<feature type="compositionally biased region" description="Basic and acidic residues" evidence="2">
    <location>
        <begin position="197"/>
        <end position="210"/>
    </location>
</feature>
<feature type="compositionally biased region" description="Pro residues" evidence="2">
    <location>
        <begin position="610"/>
        <end position="621"/>
    </location>
</feature>
<feature type="compositionally biased region" description="Low complexity" evidence="2">
    <location>
        <begin position="1084"/>
        <end position="1095"/>
    </location>
</feature>
<reference evidence="4" key="2">
    <citation type="submission" date="2022-10" db="EMBL/GenBank/DDBJ databases">
        <authorList>
            <consortium name="ENA_rothamsted_submissions"/>
            <consortium name="culmorum"/>
            <person name="King R."/>
        </authorList>
    </citation>
    <scope>NUCLEOTIDE SEQUENCE</scope>
</reference>
<dbReference type="CDD" id="cd00072">
    <property type="entry name" value="GYF"/>
    <property type="match status" value="1"/>
</dbReference>
<feature type="region of interest" description="Disordered" evidence="2">
    <location>
        <begin position="169"/>
        <end position="315"/>
    </location>
</feature>
<dbReference type="OrthoDB" id="48509at2759"/>
<feature type="region of interest" description="Disordered" evidence="2">
    <location>
        <begin position="673"/>
        <end position="918"/>
    </location>
</feature>
<sequence length="1254" mass="141542">MTESIKFGPEWLRNSVANVITPPQQQNQQHQQPQSPSSDSIISRPVLSDHRYGREEMLSLCDKTARLPEALPRFRRLFVADWQMPLALQPNNDDEQIGSRGLGGTGTPPWGGTHIRPLMPAMGGRGTGIIRGGAIERGRGRGRGLYHGTGYTRSTSLYDEEGRRWLDRNGTEGTTEWSGGNAVSPRKEGFSRNSLESWRKGTREENEEGWRSNSNGTTASTGQPARDKWTRSTSWRDGTNDNGLSNDIDRANGPSQPSNHQNSSSPNSGESGGGGNGTMVNSSMAPTKPQASYKKSWDDDSNLPEWATESFDYGGTFDATGAFHDSERVSHEDDKINENIQKAINMKKQQQLQQQQLQQQQLQQQQLQQQQLVEPPAIEEPTKLEESPPPPSKFMDFLKEESTKLKDEIQIVAPEPSSLPPPSIPSNNSNPSSAPIAQMDKMVENFVAHLIMDDDTSSGSAAVKQPLAPQIEWFYRDPQGDTQGPFSSNDMSEWYKAGYFQESLMVRRSLDTTFVPLGHLVKIFGVSRPFISASLDGGPPIPPVIHPEIIDPFRMQRMMTQPTPPLPTPQPTPDVNNWSMMTTEQRMFLMQLAHQRPPQAPQIDPFNVMKPPPQPQAPPQQPQQSQQQQSTPLDLRRLMSGNDFFQTTAPPPVVPQTTQNEPDPIQQLIMQLQMQQKTGGDAAQQWIKSSQQQQQQQQQQQNQSQQPNVMMSGVNNGNGSLDLSSLTAMQGGQSSVGSQQQVNQQGPSSVGNSMVQNTSSTHWNATPLPIWEMTGSAQKEQNQQSLQQQQTLQEIQQQMRQHQQHQQQHHLQQQQQLQQQHQNQSEPDILQNGLMDDPSNQMQMQKVESKKKKKESLTGKEHQQQLLQQLQNAQLKEQQAKEKQKQKDAEKQKKANEKQKKEEKTTQPAAPAPWVGMQNISGTSLSKIQKTEAQRRQHEIAAQKEREHQKIEILSKMEIRDVKWNLQMPPAAQVKSLDEIQAEEQNALVREAAIAKREKKEIVQVVGDIWNSGAHSMAWQQPKTWSGAQSNAGFWEEPTKPAVVPMKQPQMLSKSQTMATITTAKKQQQQQQQQMIQQPQQQQQMMQQQQQQQQQKKIERNDKRTVKVEKKKDDNNNEFTMWCTRTLSAMNGNVDVPTFVSFLQDIESPFEVKDYIKMYLGEAKECSEFAKQFLERRSKQRMQQRLQNAHIDDMCSPAPAINPQANNDFQEVKGKNKKVKSKKVMKAVDNRILGFTATSAPDRINVGDRDYGDV</sequence>
<dbReference type="Pfam" id="PF02213">
    <property type="entry name" value="GYF"/>
    <property type="match status" value="1"/>
</dbReference>
<dbReference type="PANTHER" id="PTHR14445">
    <property type="entry name" value="GRB10 INTERACTING GYF PROTEIN"/>
    <property type="match status" value="1"/>
</dbReference>
<evidence type="ECO:0000313" key="5">
    <source>
        <dbReference type="Proteomes" id="UP001153620"/>
    </source>
</evidence>
<feature type="region of interest" description="Disordered" evidence="2">
    <location>
        <begin position="596"/>
        <end position="631"/>
    </location>
</feature>
<dbReference type="InterPro" id="IPR003169">
    <property type="entry name" value="GYF"/>
</dbReference>
<dbReference type="Proteomes" id="UP001153620">
    <property type="component" value="Chromosome 4"/>
</dbReference>
<dbReference type="SMART" id="SM00444">
    <property type="entry name" value="GYF"/>
    <property type="match status" value="1"/>
</dbReference>
<feature type="compositionally biased region" description="Basic and acidic residues" evidence="2">
    <location>
        <begin position="878"/>
        <end position="905"/>
    </location>
</feature>
<feature type="compositionally biased region" description="Low complexity" evidence="2">
    <location>
        <begin position="22"/>
        <end position="40"/>
    </location>
</feature>
<feature type="compositionally biased region" description="Basic and acidic residues" evidence="2">
    <location>
        <begin position="1096"/>
        <end position="1112"/>
    </location>
</feature>
<feature type="compositionally biased region" description="Low complexity" evidence="2">
    <location>
        <begin position="425"/>
        <end position="435"/>
    </location>
</feature>
<gene>
    <name evidence="4" type="ORF">CHIRRI_LOCUS14218</name>
</gene>
<dbReference type="Gene3D" id="3.30.1490.40">
    <property type="match status" value="1"/>
</dbReference>
<feature type="compositionally biased region" description="Low complexity" evidence="2">
    <location>
        <begin position="778"/>
        <end position="824"/>
    </location>
</feature>
<feature type="compositionally biased region" description="Polar residues" evidence="2">
    <location>
        <begin position="231"/>
        <end position="245"/>
    </location>
</feature>
<protein>
    <recommendedName>
        <fullName evidence="3">GYF domain-containing protein</fullName>
    </recommendedName>
</protein>
<feature type="region of interest" description="Disordered" evidence="2">
    <location>
        <begin position="1084"/>
        <end position="1112"/>
    </location>
</feature>
<feature type="coiled-coil region" evidence="1">
    <location>
        <begin position="340"/>
        <end position="370"/>
    </location>
</feature>
<dbReference type="EMBL" id="OU895880">
    <property type="protein sequence ID" value="CAG9811409.1"/>
    <property type="molecule type" value="Genomic_DNA"/>
</dbReference>
<name>A0A9N9S8P1_9DIPT</name>
<feature type="compositionally biased region" description="Low complexity" evidence="2">
    <location>
        <begin position="730"/>
        <end position="751"/>
    </location>
</feature>
<dbReference type="PROSITE" id="PS50829">
    <property type="entry name" value="GYF"/>
    <property type="match status" value="1"/>
</dbReference>
<feature type="region of interest" description="Disordered" evidence="2">
    <location>
        <begin position="91"/>
        <end position="110"/>
    </location>
</feature>
<dbReference type="PANTHER" id="PTHR14445:SF36">
    <property type="entry name" value="FI03272P-RELATED"/>
    <property type="match status" value="1"/>
</dbReference>
<feature type="compositionally biased region" description="Low complexity" evidence="2">
    <location>
        <begin position="864"/>
        <end position="877"/>
    </location>
</feature>
<feature type="compositionally biased region" description="Polar residues" evidence="2">
    <location>
        <begin position="211"/>
        <end position="223"/>
    </location>
</feature>
<feature type="compositionally biased region" description="Polar residues" evidence="2">
    <location>
        <begin position="752"/>
        <end position="764"/>
    </location>
</feature>
<proteinExistence type="predicted"/>
<feature type="domain" description="GYF" evidence="3">
    <location>
        <begin position="470"/>
        <end position="518"/>
    </location>
</feature>
<reference evidence="4" key="1">
    <citation type="submission" date="2022-01" db="EMBL/GenBank/DDBJ databases">
        <authorList>
            <person name="King R."/>
        </authorList>
    </citation>
    <scope>NUCLEOTIDE SEQUENCE</scope>
</reference>
<evidence type="ECO:0000259" key="3">
    <source>
        <dbReference type="PROSITE" id="PS50829"/>
    </source>
</evidence>
<dbReference type="InterPro" id="IPR035445">
    <property type="entry name" value="GYF-like_dom_sf"/>
</dbReference>
<keyword evidence="5" id="KW-1185">Reference proteome</keyword>
<feature type="compositionally biased region" description="Low complexity" evidence="2">
    <location>
        <begin position="684"/>
        <end position="720"/>
    </location>
</feature>
<organism evidence="4 5">
    <name type="scientific">Chironomus riparius</name>
    <dbReference type="NCBI Taxonomy" id="315576"/>
    <lineage>
        <taxon>Eukaryota</taxon>
        <taxon>Metazoa</taxon>
        <taxon>Ecdysozoa</taxon>
        <taxon>Arthropoda</taxon>
        <taxon>Hexapoda</taxon>
        <taxon>Insecta</taxon>
        <taxon>Pterygota</taxon>
        <taxon>Neoptera</taxon>
        <taxon>Endopterygota</taxon>
        <taxon>Diptera</taxon>
        <taxon>Nematocera</taxon>
        <taxon>Chironomoidea</taxon>
        <taxon>Chironomidae</taxon>
        <taxon>Chironominae</taxon>
        <taxon>Chironomus</taxon>
    </lineage>
</organism>
<feature type="compositionally biased region" description="Low complexity" evidence="2">
    <location>
        <begin position="254"/>
        <end position="269"/>
    </location>
</feature>
<feature type="region of interest" description="Disordered" evidence="2">
    <location>
        <begin position="133"/>
        <end position="153"/>
    </location>
</feature>
<dbReference type="InterPro" id="IPR051640">
    <property type="entry name" value="GRB10-interact_GYF"/>
</dbReference>
<feature type="region of interest" description="Disordered" evidence="2">
    <location>
        <begin position="414"/>
        <end position="435"/>
    </location>
</feature>
<dbReference type="GO" id="GO:0005829">
    <property type="term" value="C:cytosol"/>
    <property type="evidence" value="ECO:0007669"/>
    <property type="project" value="TreeGrafter"/>
</dbReference>
<keyword evidence="1" id="KW-0175">Coiled coil</keyword>
<feature type="region of interest" description="Disordered" evidence="2">
    <location>
        <begin position="20"/>
        <end position="43"/>
    </location>
</feature>
<accession>A0A9N9S8P1</accession>
<evidence type="ECO:0000313" key="4">
    <source>
        <dbReference type="EMBL" id="CAG9811409.1"/>
    </source>
</evidence>
<dbReference type="SUPFAM" id="SSF55277">
    <property type="entry name" value="GYF domain"/>
    <property type="match status" value="1"/>
</dbReference>